<evidence type="ECO:0000313" key="8">
    <source>
        <dbReference type="EMBL" id="CAE2257990.1"/>
    </source>
</evidence>
<keyword evidence="5" id="KW-0812">Transmembrane</keyword>
<dbReference type="InterPro" id="IPR000408">
    <property type="entry name" value="Reg_chr_condens"/>
</dbReference>
<dbReference type="InterPro" id="IPR000742">
    <property type="entry name" value="EGF"/>
</dbReference>
<feature type="transmembrane region" description="Helical" evidence="5">
    <location>
        <begin position="720"/>
        <end position="744"/>
    </location>
</feature>
<feature type="repeat" description="RCC1" evidence="3">
    <location>
        <begin position="251"/>
        <end position="302"/>
    </location>
</feature>
<name>A0A7S4JBB3_GUITH</name>
<evidence type="ECO:0000256" key="2">
    <source>
        <dbReference type="PROSITE-ProRule" id="PRU00076"/>
    </source>
</evidence>
<keyword evidence="1" id="KW-0677">Repeat</keyword>
<reference evidence="8" key="1">
    <citation type="submission" date="2021-01" db="EMBL/GenBank/DDBJ databases">
        <authorList>
            <person name="Corre E."/>
            <person name="Pelletier E."/>
            <person name="Niang G."/>
            <person name="Scheremetjew M."/>
            <person name="Finn R."/>
            <person name="Kale V."/>
            <person name="Holt S."/>
            <person name="Cochrane G."/>
            <person name="Meng A."/>
            <person name="Brown T."/>
            <person name="Cohen L."/>
        </authorList>
    </citation>
    <scope>NUCLEOTIDE SEQUENCE</scope>
    <source>
        <strain evidence="8">CCMP 2712</strain>
    </source>
</reference>
<dbReference type="Gene3D" id="2.130.10.30">
    <property type="entry name" value="Regulator of chromosome condensation 1/beta-lactamase-inhibitor protein II"/>
    <property type="match status" value="2"/>
</dbReference>
<feature type="signal peptide" evidence="6">
    <location>
        <begin position="1"/>
        <end position="26"/>
    </location>
</feature>
<protein>
    <recommendedName>
        <fullName evidence="7">EGF-like domain-containing protein</fullName>
    </recommendedName>
</protein>
<dbReference type="PRINTS" id="PR00633">
    <property type="entry name" value="RCCNDNSATION"/>
</dbReference>
<feature type="repeat" description="RCC1" evidence="3">
    <location>
        <begin position="303"/>
        <end position="354"/>
    </location>
</feature>
<feature type="region of interest" description="Disordered" evidence="4">
    <location>
        <begin position="753"/>
        <end position="788"/>
    </location>
</feature>
<evidence type="ECO:0000256" key="5">
    <source>
        <dbReference type="SAM" id="Phobius"/>
    </source>
</evidence>
<feature type="disulfide bond" evidence="2">
    <location>
        <begin position="481"/>
        <end position="490"/>
    </location>
</feature>
<dbReference type="PROSITE" id="PS50012">
    <property type="entry name" value="RCC1_3"/>
    <property type="match status" value="7"/>
</dbReference>
<dbReference type="Gene3D" id="2.10.25.10">
    <property type="entry name" value="Laminin"/>
    <property type="match status" value="3"/>
</dbReference>
<feature type="repeat" description="RCC1" evidence="3">
    <location>
        <begin position="84"/>
        <end position="111"/>
    </location>
</feature>
<dbReference type="SUPFAM" id="SSF50985">
    <property type="entry name" value="RCC1/BLIP-II"/>
    <property type="match status" value="2"/>
</dbReference>
<dbReference type="InterPro" id="IPR058923">
    <property type="entry name" value="RCC1-like_dom"/>
</dbReference>
<keyword evidence="6" id="KW-0732">Signal</keyword>
<comment type="caution">
    <text evidence="2">Lacks conserved residue(s) required for the propagation of feature annotation.</text>
</comment>
<sequence>MKWKPWAKRASIACLSLACFFDVVAANDVYVVGYNDWGQLGLGDYLERTTETLIDSKLPLDRTYGLAAGLYHSVALGDTSSTQGLVYTWGRNSKGQLGLGPIWTSLSPQAVQWKACPEPNSWVCNPSLCKPVCDASKCTSYGSANSYWKASDMQCMKPQDVVWGSASQPQIVQTVASVDSTFVLTKDGKIFSWGANDWGQLGITDFQQEMLARPDGKYFRSVPMLINSIQDLHFLELAAGDFHVIALNDLGEVWSWGNNVEGQLGVGDLSQRSQPAKVVYMDGLNTVKVAAGSYHSLVLTDFGQVYSMGLNANGQLGLGDYSSRKAPTLIKYLATKNISSIACGDYASYAISDAGEVFAWGDNSFGQLGQSAAVTYNEPSLIPSLKNDGANVYKVFGGQRTIFAIDESGIVYAFGNNDYGMLGLGDKTTRKFPTKISSFVGANVYVIASGAYHTIAATGCWEQGNPCSGHGTCNSNGVCICDTGYRGSVCSDQCPGGVGNACSLHGDCIIPGTGSSYCLCFSGYTGSACEIECPGGALNPCSGNGECLPTGVCECNSGYSGGNCSLRCPGAMSSPCSDLGLCVNGACSCYTGFTGLNCSTECEGGASNPCSYNGECLLDGSCRCYTGFRRPDCSCECPGGHDNICYGHGTCTQDCVCSCRVGYRGANCSLQCAGGLLAYLEGELVTVKVCSGHGECDEQGACLCYGGWSGKICDNGPYDWLPVILISSSSFLVCCCCICVGICIRRRQKKFSNRERKRQARRKLRGKKKHKSGDRKKDRSRKKSKINK</sequence>
<feature type="domain" description="EGF-like" evidence="7">
    <location>
        <begin position="456"/>
        <end position="491"/>
    </location>
</feature>
<feature type="repeat" description="RCC1" evidence="3">
    <location>
        <begin position="188"/>
        <end position="250"/>
    </location>
</feature>
<evidence type="ECO:0000256" key="6">
    <source>
        <dbReference type="SAM" id="SignalP"/>
    </source>
</evidence>
<feature type="domain" description="EGF-like" evidence="7">
    <location>
        <begin position="681"/>
        <end position="714"/>
    </location>
</feature>
<gene>
    <name evidence="8" type="ORF">GTHE00462_LOCUS4309</name>
</gene>
<feature type="domain" description="EGF-like" evidence="7">
    <location>
        <begin position="530"/>
        <end position="565"/>
    </location>
</feature>
<keyword evidence="5" id="KW-1133">Transmembrane helix</keyword>
<evidence type="ECO:0000256" key="4">
    <source>
        <dbReference type="SAM" id="MobiDB-lite"/>
    </source>
</evidence>
<keyword evidence="5" id="KW-0472">Membrane</keyword>
<feature type="disulfide bond" evidence="2">
    <location>
        <begin position="555"/>
        <end position="564"/>
    </location>
</feature>
<dbReference type="PROSITE" id="PS50026">
    <property type="entry name" value="EGF_3"/>
    <property type="match status" value="3"/>
</dbReference>
<keyword evidence="2" id="KW-1015">Disulfide bond</keyword>
<feature type="repeat" description="RCC1" evidence="3">
    <location>
        <begin position="355"/>
        <end position="408"/>
    </location>
</feature>
<dbReference type="InterPro" id="IPR009091">
    <property type="entry name" value="RCC1/BLIP-II"/>
</dbReference>
<evidence type="ECO:0000256" key="1">
    <source>
        <dbReference type="ARBA" id="ARBA00022737"/>
    </source>
</evidence>
<keyword evidence="2" id="KW-0245">EGF-like domain</keyword>
<evidence type="ECO:0000259" key="7">
    <source>
        <dbReference type="PROSITE" id="PS50026"/>
    </source>
</evidence>
<dbReference type="PROSITE" id="PS00626">
    <property type="entry name" value="RCC1_2"/>
    <property type="match status" value="1"/>
</dbReference>
<dbReference type="PROSITE" id="PS01186">
    <property type="entry name" value="EGF_2"/>
    <property type="match status" value="1"/>
</dbReference>
<accession>A0A7S4JBB3</accession>
<dbReference type="EMBL" id="HBKN01005234">
    <property type="protein sequence ID" value="CAE2257990.1"/>
    <property type="molecule type" value="Transcribed_RNA"/>
</dbReference>
<dbReference type="PANTHER" id="PTHR22872">
    <property type="entry name" value="BTK-BINDING PROTEIN-RELATED"/>
    <property type="match status" value="1"/>
</dbReference>
<evidence type="ECO:0000256" key="3">
    <source>
        <dbReference type="PROSITE-ProRule" id="PRU00235"/>
    </source>
</evidence>
<organism evidence="8">
    <name type="scientific">Guillardia theta</name>
    <name type="common">Cryptophyte</name>
    <name type="synonym">Cryptomonas phi</name>
    <dbReference type="NCBI Taxonomy" id="55529"/>
    <lineage>
        <taxon>Eukaryota</taxon>
        <taxon>Cryptophyceae</taxon>
        <taxon>Pyrenomonadales</taxon>
        <taxon>Geminigeraceae</taxon>
        <taxon>Guillardia</taxon>
    </lineage>
</organism>
<feature type="repeat" description="RCC1" evidence="3">
    <location>
        <begin position="27"/>
        <end position="79"/>
    </location>
</feature>
<dbReference type="Pfam" id="PF25390">
    <property type="entry name" value="WD40_RLD"/>
    <property type="match status" value="1"/>
</dbReference>
<dbReference type="SMART" id="SM00181">
    <property type="entry name" value="EGF"/>
    <property type="match status" value="7"/>
</dbReference>
<dbReference type="PROSITE" id="PS00022">
    <property type="entry name" value="EGF_1"/>
    <property type="match status" value="3"/>
</dbReference>
<feature type="disulfide bond" evidence="2">
    <location>
        <begin position="704"/>
        <end position="713"/>
    </location>
</feature>
<dbReference type="InterPro" id="IPR051625">
    <property type="entry name" value="Signaling_Regulatory_Domain"/>
</dbReference>
<proteinExistence type="predicted"/>
<feature type="repeat" description="RCC1" evidence="3">
    <location>
        <begin position="409"/>
        <end position="460"/>
    </location>
</feature>
<dbReference type="AlphaFoldDB" id="A0A7S4JBB3"/>
<dbReference type="Pfam" id="PF00415">
    <property type="entry name" value="RCC1"/>
    <property type="match status" value="1"/>
</dbReference>
<feature type="chain" id="PRO_5031092548" description="EGF-like domain-containing protein" evidence="6">
    <location>
        <begin position="27"/>
        <end position="788"/>
    </location>
</feature>